<organism evidence="3 4">
    <name type="scientific">Papilio machaon</name>
    <name type="common">Old World swallowtail butterfly</name>
    <dbReference type="NCBI Taxonomy" id="76193"/>
    <lineage>
        <taxon>Eukaryota</taxon>
        <taxon>Metazoa</taxon>
        <taxon>Ecdysozoa</taxon>
        <taxon>Arthropoda</taxon>
        <taxon>Hexapoda</taxon>
        <taxon>Insecta</taxon>
        <taxon>Pterygota</taxon>
        <taxon>Neoptera</taxon>
        <taxon>Endopterygota</taxon>
        <taxon>Lepidoptera</taxon>
        <taxon>Glossata</taxon>
        <taxon>Ditrysia</taxon>
        <taxon>Papilionoidea</taxon>
        <taxon>Papilionidae</taxon>
        <taxon>Papilioninae</taxon>
        <taxon>Papilio</taxon>
    </lineage>
</organism>
<name>A0A194R8K0_PAPMA</name>
<dbReference type="Proteomes" id="UP000053240">
    <property type="component" value="Unassembled WGS sequence"/>
</dbReference>
<reference evidence="3 4" key="1">
    <citation type="journal article" date="2015" name="Nat. Commun.">
        <title>Outbred genome sequencing and CRISPR/Cas9 gene editing in butterflies.</title>
        <authorList>
            <person name="Li X."/>
            <person name="Fan D."/>
            <person name="Zhang W."/>
            <person name="Liu G."/>
            <person name="Zhang L."/>
            <person name="Zhao L."/>
            <person name="Fang X."/>
            <person name="Chen L."/>
            <person name="Dong Y."/>
            <person name="Chen Y."/>
            <person name="Ding Y."/>
            <person name="Zhao R."/>
            <person name="Feng M."/>
            <person name="Zhu Y."/>
            <person name="Feng Y."/>
            <person name="Jiang X."/>
            <person name="Zhu D."/>
            <person name="Xiang H."/>
            <person name="Feng X."/>
            <person name="Li S."/>
            <person name="Wang J."/>
            <person name="Zhang G."/>
            <person name="Kronforst M.R."/>
            <person name="Wang W."/>
        </authorList>
    </citation>
    <scope>NUCLEOTIDE SEQUENCE [LARGE SCALE GENOMIC DNA]</scope>
    <source>
        <strain evidence="3">Ya'a_city_454_Pm</strain>
        <tissue evidence="3">Whole body</tissue>
    </source>
</reference>
<keyword evidence="2" id="KW-0812">Transmembrane</keyword>
<gene>
    <name evidence="3" type="ORF">RR48_10759</name>
</gene>
<feature type="compositionally biased region" description="Polar residues" evidence="1">
    <location>
        <begin position="1"/>
        <end position="16"/>
    </location>
</feature>
<dbReference type="EMBL" id="KQ460615">
    <property type="protein sequence ID" value="KPJ13575.1"/>
    <property type="molecule type" value="Genomic_DNA"/>
</dbReference>
<evidence type="ECO:0000256" key="2">
    <source>
        <dbReference type="SAM" id="Phobius"/>
    </source>
</evidence>
<evidence type="ECO:0000256" key="1">
    <source>
        <dbReference type="SAM" id="MobiDB-lite"/>
    </source>
</evidence>
<dbReference type="InParanoid" id="A0A194R8K0"/>
<sequence length="68" mass="7366">MGKSATSLRRSVSSTPKGGKSGMKDSLSFSDPKVQGVLLIGLLVVLSIALWFGFTNGCLSRRRRRSYC</sequence>
<keyword evidence="4" id="KW-1185">Reference proteome</keyword>
<evidence type="ECO:0000313" key="3">
    <source>
        <dbReference type="EMBL" id="KPJ13575.1"/>
    </source>
</evidence>
<dbReference type="AlphaFoldDB" id="A0A194R8K0"/>
<feature type="transmembrane region" description="Helical" evidence="2">
    <location>
        <begin position="34"/>
        <end position="54"/>
    </location>
</feature>
<keyword evidence="2" id="KW-0472">Membrane</keyword>
<proteinExistence type="predicted"/>
<feature type="region of interest" description="Disordered" evidence="1">
    <location>
        <begin position="1"/>
        <end position="26"/>
    </location>
</feature>
<accession>A0A194R8K0</accession>
<protein>
    <submittedName>
        <fullName evidence="3">Uncharacterized protein</fullName>
    </submittedName>
</protein>
<keyword evidence="2" id="KW-1133">Transmembrane helix</keyword>
<evidence type="ECO:0000313" key="4">
    <source>
        <dbReference type="Proteomes" id="UP000053240"/>
    </source>
</evidence>